<evidence type="ECO:0000256" key="4">
    <source>
        <dbReference type="SAM" id="MobiDB-lite"/>
    </source>
</evidence>
<dbReference type="Gene3D" id="2.60.40.150">
    <property type="entry name" value="C2 domain"/>
    <property type="match status" value="1"/>
</dbReference>
<dbReference type="InterPro" id="IPR002219">
    <property type="entry name" value="PKC_DAG/PE"/>
</dbReference>
<keyword evidence="1" id="KW-0479">Metal-binding</keyword>
<dbReference type="GO" id="GO:0005509">
    <property type="term" value="F:calcium ion binding"/>
    <property type="evidence" value="ECO:0007669"/>
    <property type="project" value="TreeGrafter"/>
</dbReference>
<gene>
    <name evidence="9" type="primary">SYT1</name>
    <name evidence="9" type="ORF">AK812_SmicGene42852</name>
</gene>
<dbReference type="SUPFAM" id="SSF49562">
    <property type="entry name" value="C2 domain (Calcium/lipid-binding domain, CaLB)"/>
    <property type="match status" value="1"/>
</dbReference>
<dbReference type="GO" id="GO:0016020">
    <property type="term" value="C:membrane"/>
    <property type="evidence" value="ECO:0007669"/>
    <property type="project" value="TreeGrafter"/>
</dbReference>
<accession>A0A1Q9C2I3</accession>
<evidence type="ECO:0000256" key="5">
    <source>
        <dbReference type="SAM" id="Phobius"/>
    </source>
</evidence>
<dbReference type="Pfam" id="PF00130">
    <property type="entry name" value="C1_1"/>
    <property type="match status" value="1"/>
</dbReference>
<dbReference type="PANTHER" id="PTHR45911:SF4">
    <property type="entry name" value="MULTIPLE C2 AND TRANSMEMBRANE DOMAIN-CONTAINING PROTEIN"/>
    <property type="match status" value="1"/>
</dbReference>
<feature type="compositionally biased region" description="Basic and acidic residues" evidence="4">
    <location>
        <begin position="485"/>
        <end position="495"/>
    </location>
</feature>
<dbReference type="PROSITE" id="PS50004">
    <property type="entry name" value="C2"/>
    <property type="match status" value="1"/>
</dbReference>
<evidence type="ECO:0000256" key="2">
    <source>
        <dbReference type="ARBA" id="ARBA00022833"/>
    </source>
</evidence>
<organism evidence="9 10">
    <name type="scientific">Symbiodinium microadriaticum</name>
    <name type="common">Dinoflagellate</name>
    <name type="synonym">Zooxanthella microadriatica</name>
    <dbReference type="NCBI Taxonomy" id="2951"/>
    <lineage>
        <taxon>Eukaryota</taxon>
        <taxon>Sar</taxon>
        <taxon>Alveolata</taxon>
        <taxon>Dinophyceae</taxon>
        <taxon>Suessiales</taxon>
        <taxon>Symbiodiniaceae</taxon>
        <taxon>Symbiodinium</taxon>
    </lineage>
</organism>
<feature type="transmembrane region" description="Helical" evidence="5">
    <location>
        <begin position="546"/>
        <end position="566"/>
    </location>
</feature>
<protein>
    <submittedName>
        <fullName evidence="9">Synaptotagmin-1</fullName>
    </submittedName>
</protein>
<dbReference type="Proteomes" id="UP000186817">
    <property type="component" value="Unassembled WGS sequence"/>
</dbReference>
<feature type="region of interest" description="Disordered" evidence="4">
    <location>
        <begin position="464"/>
        <end position="498"/>
    </location>
</feature>
<dbReference type="AlphaFoldDB" id="A0A1Q9C2I3"/>
<dbReference type="InterPro" id="IPR035892">
    <property type="entry name" value="C2_domain_sf"/>
</dbReference>
<feature type="domain" description="C2" evidence="7">
    <location>
        <begin position="198"/>
        <end position="329"/>
    </location>
</feature>
<keyword evidence="3" id="KW-0106">Calcium</keyword>
<dbReference type="SUPFAM" id="SSF57889">
    <property type="entry name" value="Cysteine-rich domain"/>
    <property type="match status" value="1"/>
</dbReference>
<dbReference type="SMART" id="SM00239">
    <property type="entry name" value="C2"/>
    <property type="match status" value="1"/>
</dbReference>
<dbReference type="SMART" id="SM00109">
    <property type="entry name" value="C1"/>
    <property type="match status" value="1"/>
</dbReference>
<comment type="caution">
    <text evidence="9">The sequence shown here is derived from an EMBL/GenBank/DDBJ whole genome shotgun (WGS) entry which is preliminary data.</text>
</comment>
<keyword evidence="5" id="KW-1133">Transmembrane helix</keyword>
<keyword evidence="10" id="KW-1185">Reference proteome</keyword>
<keyword evidence="6" id="KW-0732">Signal</keyword>
<sequence>MQMTRHLWPALSLIPGLLPIVTSGEPITKPPPDVAGFAAAIALDALEDVQRLETQITADESRRLTTSDVGPLEIYSYIDESLGLLIDTALAAVRHAVAATAGSEPNAVLVSEASLLERQLNNMLGAQSKEPLFFWHGPKRYVSAQLQRVFGRGPWHEKLKELAASASPSLSALVGKVGQDTPRSPLQGRLPEVGLAVDDGYCSKGDDNSGVAPYAVLHLRIDRAFGLPAADFTGLSDPYVKAQLNDHDLPEVRTKTRTQTLAPKWEEEFHIRIFRPGSVLSVYVHDEDFGEASKIGLAGAFMGLSDDLLGYVDISIERLPLNTKVCGWFNLWDPNDHKHRLLNYKSRAANLEQGIRPQTVGRIRLQLTLHVAQLQHELFAHCLGPPAFEEPQHPLRFAKLFGDVSTISHLIQDFSSLCSPLAQQAERFSSLLWCTVILLVWRPEFILPLLSLSSSAMLYAAGGPAEAHAPTGNEEQDSSDEDLATTEKEPKKVEEETVDPALQKVFAAAETSLPPEQYSDFSTVQTNLDQVVVMARSFEALKAMVLLYRLPVCGGLCLLTALLIYLREWQGLLIRLLLTAGCGFLLVDQSCVARIVRAFAAYRTRKKPLREFQPHDVQAASPKTPATRRNTQVLTPNAVAALSNSPANIQSDGKPMQHRLQEGSWTEPKWCQHCGGFLWGVWRQGWQCSHCSIILCHTCATDADLDFCSGEPCGLEADVQALAALSKKEFPRSDGVVHVIMLTMNEASLQRLGSLLGPLKAKLFVSASLPPELFDALDPREASKPGSVAQLMDSYISSLIKATGISIDLIWLPYAAFKKQYWTGTQKMLEKKRSWSYGIRAEVHQASVVQKLLVRNPAPVAWLATDDLLRPVHQDAVEAALQAGIPCVSFPRKEVTSGFAAKYFGAAGLKKEQSLQVAQLHWAWQRGLSATWRGGVLQPAEVQLDMHVLKAAAFSSSHSQAGHEEVPSDSWSVSSPLEAALHNGRLVLQKAEVSPSTGAYKDADASFTPSVSEAVLKGLADQAKIFKANDHIIYAEDFFDPETFAAIKEETDRLWRSEDIEANCNLDGKNRLGGYVLDHFPRNSSLYRLIYGNDPFRQWVSAVNAEGPMWPSDFPIEVREYGRQSRGMGCHPDLQMYKVPRKDLEFAFTVDNDSRCNVSFWDAAGKLHLVQTKPNSIMMVGVNAATHCVSSTDGGTRTILKFIYVGDYRKSNEFWSYTTNECDEDNPNRQMLSDRRTLRLREARSLEL</sequence>
<evidence type="ECO:0000256" key="1">
    <source>
        <dbReference type="ARBA" id="ARBA00022723"/>
    </source>
</evidence>
<dbReference type="Gene3D" id="3.30.60.20">
    <property type="match status" value="1"/>
</dbReference>
<dbReference type="Pfam" id="PF00168">
    <property type="entry name" value="C2"/>
    <property type="match status" value="1"/>
</dbReference>
<dbReference type="OrthoDB" id="21330at2759"/>
<evidence type="ECO:0000313" key="9">
    <source>
        <dbReference type="EMBL" id="OLP77122.1"/>
    </source>
</evidence>
<name>A0A1Q9C2I3_SYMMI</name>
<dbReference type="CDD" id="cd00030">
    <property type="entry name" value="C2"/>
    <property type="match status" value="1"/>
</dbReference>
<keyword evidence="5" id="KW-0812">Transmembrane</keyword>
<dbReference type="InterPro" id="IPR000008">
    <property type="entry name" value="C2_dom"/>
</dbReference>
<reference evidence="9 10" key="1">
    <citation type="submission" date="2016-02" db="EMBL/GenBank/DDBJ databases">
        <title>Genome analysis of coral dinoflagellate symbionts highlights evolutionary adaptations to a symbiotic lifestyle.</title>
        <authorList>
            <person name="Aranda M."/>
            <person name="Li Y."/>
            <person name="Liew Y.J."/>
            <person name="Baumgarten S."/>
            <person name="Simakov O."/>
            <person name="Wilson M."/>
            <person name="Piel J."/>
            <person name="Ashoor H."/>
            <person name="Bougouffa S."/>
            <person name="Bajic V.B."/>
            <person name="Ryu T."/>
            <person name="Ravasi T."/>
            <person name="Bayer T."/>
            <person name="Micklem G."/>
            <person name="Kim H."/>
            <person name="Bhak J."/>
            <person name="Lajeunesse T.C."/>
            <person name="Voolstra C.R."/>
        </authorList>
    </citation>
    <scope>NUCLEOTIDE SEQUENCE [LARGE SCALE GENOMIC DNA]</scope>
    <source>
        <strain evidence="9 10">CCMP2467</strain>
    </source>
</reference>
<evidence type="ECO:0000256" key="3">
    <source>
        <dbReference type="ARBA" id="ARBA00022837"/>
    </source>
</evidence>
<evidence type="ECO:0000313" key="10">
    <source>
        <dbReference type="Proteomes" id="UP000186817"/>
    </source>
</evidence>
<dbReference type="EMBL" id="LSRX01001841">
    <property type="protein sequence ID" value="OLP77122.1"/>
    <property type="molecule type" value="Genomic_DNA"/>
</dbReference>
<dbReference type="InterPro" id="IPR046349">
    <property type="entry name" value="C1-like_sf"/>
</dbReference>
<feature type="signal peptide" evidence="6">
    <location>
        <begin position="1"/>
        <end position="24"/>
    </location>
</feature>
<evidence type="ECO:0000256" key="6">
    <source>
        <dbReference type="SAM" id="SignalP"/>
    </source>
</evidence>
<keyword evidence="5" id="KW-0472">Membrane</keyword>
<dbReference type="PROSITE" id="PS50081">
    <property type="entry name" value="ZF_DAG_PE_2"/>
    <property type="match status" value="1"/>
</dbReference>
<feature type="domain" description="Phorbol-ester/DAG-type" evidence="8">
    <location>
        <begin position="657"/>
        <end position="708"/>
    </location>
</feature>
<feature type="chain" id="PRO_5012932117" evidence="6">
    <location>
        <begin position="25"/>
        <end position="1248"/>
    </location>
</feature>
<evidence type="ECO:0000259" key="7">
    <source>
        <dbReference type="PROSITE" id="PS50004"/>
    </source>
</evidence>
<evidence type="ECO:0000259" key="8">
    <source>
        <dbReference type="PROSITE" id="PS50081"/>
    </source>
</evidence>
<keyword evidence="2" id="KW-0862">Zinc</keyword>
<dbReference type="CDD" id="cd00029">
    <property type="entry name" value="C1"/>
    <property type="match status" value="1"/>
</dbReference>
<dbReference type="PANTHER" id="PTHR45911">
    <property type="entry name" value="C2 DOMAIN-CONTAINING PROTEIN"/>
    <property type="match status" value="1"/>
</dbReference>
<proteinExistence type="predicted"/>
<feature type="compositionally biased region" description="Acidic residues" evidence="4">
    <location>
        <begin position="474"/>
        <end position="484"/>
    </location>
</feature>
<feature type="transmembrane region" description="Helical" evidence="5">
    <location>
        <begin position="572"/>
        <end position="596"/>
    </location>
</feature>